<dbReference type="Proteomes" id="UP000250462">
    <property type="component" value="Unassembled WGS sequence"/>
</dbReference>
<comment type="caution">
    <text evidence="4">The sequence shown here is derived from an EMBL/GenBank/DDBJ whole genome shotgun (WGS) entry which is preliminary data.</text>
</comment>
<dbReference type="SUPFAM" id="SSF52540">
    <property type="entry name" value="P-loop containing nucleoside triphosphate hydrolases"/>
    <property type="match status" value="2"/>
</dbReference>
<dbReference type="Gene3D" id="3.40.50.300">
    <property type="entry name" value="P-loop containing nucleotide triphosphate hydrolases"/>
    <property type="match status" value="2"/>
</dbReference>
<dbReference type="Pfam" id="PF08751">
    <property type="entry name" value="TrwC"/>
    <property type="match status" value="1"/>
</dbReference>
<protein>
    <submittedName>
        <fullName evidence="4">TrwC relaxase</fullName>
    </submittedName>
</protein>
<dbReference type="NCBIfam" id="NF041492">
    <property type="entry name" value="MobF"/>
    <property type="match status" value="1"/>
</dbReference>
<keyword evidence="5" id="KW-1185">Reference proteome</keyword>
<dbReference type="AlphaFoldDB" id="A0A329QTE6"/>
<evidence type="ECO:0000313" key="5">
    <source>
        <dbReference type="Proteomes" id="UP000250462"/>
    </source>
</evidence>
<dbReference type="OrthoDB" id="4524286at2"/>
<dbReference type="Pfam" id="PF13604">
    <property type="entry name" value="AAA_30"/>
    <property type="match status" value="1"/>
</dbReference>
<dbReference type="InterPro" id="IPR014862">
    <property type="entry name" value="TrwC"/>
</dbReference>
<dbReference type="SUPFAM" id="SSF55464">
    <property type="entry name" value="Origin of replication-binding domain, RBD-like"/>
    <property type="match status" value="1"/>
</dbReference>
<evidence type="ECO:0000256" key="2">
    <source>
        <dbReference type="SAM" id="MobiDB-lite"/>
    </source>
</evidence>
<dbReference type="InterPro" id="IPR027417">
    <property type="entry name" value="P-loop_NTPase"/>
</dbReference>
<feature type="coiled-coil region" evidence="1">
    <location>
        <begin position="873"/>
        <end position="935"/>
    </location>
</feature>
<keyword evidence="1" id="KW-0175">Coiled coil</keyword>
<evidence type="ECO:0000259" key="3">
    <source>
        <dbReference type="Pfam" id="PF08751"/>
    </source>
</evidence>
<organism evidence="4 5">
    <name type="scientific">Phytoactinopolyspora halophila</name>
    <dbReference type="NCBI Taxonomy" id="1981511"/>
    <lineage>
        <taxon>Bacteria</taxon>
        <taxon>Bacillati</taxon>
        <taxon>Actinomycetota</taxon>
        <taxon>Actinomycetes</taxon>
        <taxon>Jiangellales</taxon>
        <taxon>Jiangellaceae</taxon>
        <taxon>Phytoactinopolyspora</taxon>
    </lineage>
</organism>
<name>A0A329QTE6_9ACTN</name>
<feature type="domain" description="TrwC relaxase" evidence="3">
    <location>
        <begin position="14"/>
        <end position="307"/>
    </location>
</feature>
<accession>A0A329QTE6</accession>
<feature type="coiled-coil region" evidence="1">
    <location>
        <begin position="1073"/>
        <end position="1100"/>
    </location>
</feature>
<reference evidence="4 5" key="1">
    <citation type="submission" date="2018-06" db="EMBL/GenBank/DDBJ databases">
        <title>Phytoactinopolyspora halophila sp. nov., a novel halophilic actinomycete isolated from a saline soil in China.</title>
        <authorList>
            <person name="Tang S.-K."/>
        </authorList>
    </citation>
    <scope>NUCLEOTIDE SEQUENCE [LARGE SCALE GENOMIC DNA]</scope>
    <source>
        <strain evidence="4 5">YIM 96934</strain>
    </source>
</reference>
<gene>
    <name evidence="4" type="ORF">DPM12_08105</name>
</gene>
<evidence type="ECO:0000256" key="1">
    <source>
        <dbReference type="SAM" id="Coils"/>
    </source>
</evidence>
<feature type="region of interest" description="Disordered" evidence="2">
    <location>
        <begin position="1103"/>
        <end position="1152"/>
    </location>
</feature>
<evidence type="ECO:0000313" key="4">
    <source>
        <dbReference type="EMBL" id="RAW15605.1"/>
    </source>
</evidence>
<dbReference type="EMBL" id="QMIG01000005">
    <property type="protein sequence ID" value="RAW15605.1"/>
    <property type="molecule type" value="Genomic_DNA"/>
</dbReference>
<proteinExistence type="predicted"/>
<feature type="compositionally biased region" description="Basic residues" evidence="2">
    <location>
        <begin position="1142"/>
        <end position="1152"/>
    </location>
</feature>
<dbReference type="Gene3D" id="2.30.30.940">
    <property type="match status" value="1"/>
</dbReference>
<sequence length="1152" mass="124843">MKGGVILFRGAGTAARRYLESDRSRADDYYLEAGTALAHFTVSDSTGQVIAEAELLPGDYAGWVDWQHPLTGEQMGKPRAPGDGRRGSPRFAEMVVNAPKSLSIAAALHPEVSVALDAAQRHAVAEISRWLAQHSVTRVGPRGRQEVVPVEQVQTVAVSHKTSRAGDPHRHIHFQVGARVRAGGAWRALDTAALFKQQGAIRALGTAVIAAHPGLAGVLDRHGLTLDPVTGEVTELERFNQVMSKRAAQVERNLTRIEAEWQAAHPGVEPGPVLRSRWLVKAWAHERPNKKPTSLADEEGWRRELADAGYHPETAVVRRESKLPVSLDDLSVQQVANRALDRCAAAASTWTVHAIQEHVTRITTEHGVRATCEELREFIAITTRLASEDCLSVLPQGAVQPEHVAHLTSLRVVQAETELRDLLQACTSETEPKRPDVTDLAAERGLDDGQTVAAAAVASTDPLVIVEGAAGAGKTTMLAVAITAAEREGRRVRVVAPTKKAADVAHTELGVPADSVAALVCAHGWRWNTDGDWTRLTPGDTDPNTGLRYAGPPEGARLVRGERVIVDEAGMLDQDTALAFFTVAHESGATVALVGDRAQLSAVGRGGVLDMAAHIRGTTYDMTGVHRFTDPDYAALTVHLRAGADPAVLFDRLHELGLIQLHADDNAVNDHIANEACEGAAITVATNDDARALNEHIRTQRAQWGEVVGSQTVTGSDGLDMSVGDVIQTRKNDRGLRVANRQTWTIQHIADDGTVRVREAGNGRKRQHTVALPAEYVNEHTHLAYAATAYGVQGATASESHTILTDALEAAAVYVGMTRGRNQNVLHVVAPNLDEARDQFVAAMQRDRADRGLADATKQARDATRGLIEDGPVKQVNTELAALDEKATHAERRAKRWEWIAKHLDAQTVKHAAEAEQSDAVLTAAKENAAQMRDEIAGPLISRAMNDARTYLDAVAEEAAAARRLRTAGWLARRRAYHDHHTASQHVATVGGQVRDKWGRFPASPEALPDWAARAASRRAEADLRVVEADSAVAAAKDVQQEVTMRQRRERLALLTRLYGPEKVRRDPTRCELTDAHREVRHWQATADQARAEAARLRALPPQEAAQQITQKRAVAAARQATAERARQLRTASEPPSTSRSGPHRGRSGLGF</sequence>
<feature type="compositionally biased region" description="Low complexity" evidence="2">
    <location>
        <begin position="1110"/>
        <end position="1121"/>
    </location>
</feature>
<dbReference type="RefSeq" id="WP_112257806.1">
    <property type="nucleotide sequence ID" value="NZ_QMIG01000005.1"/>
</dbReference>